<dbReference type="EMBL" id="VOFY01000011">
    <property type="protein sequence ID" value="KAA8588388.1"/>
    <property type="molecule type" value="Genomic_DNA"/>
</dbReference>
<name>A0A5J5D0W4_9PERO</name>
<evidence type="ECO:0000313" key="2">
    <source>
        <dbReference type="EMBL" id="KAA8588388.1"/>
    </source>
</evidence>
<organism evidence="2 3">
    <name type="scientific">Etheostoma spectabile</name>
    <name type="common">orangethroat darter</name>
    <dbReference type="NCBI Taxonomy" id="54343"/>
    <lineage>
        <taxon>Eukaryota</taxon>
        <taxon>Metazoa</taxon>
        <taxon>Chordata</taxon>
        <taxon>Craniata</taxon>
        <taxon>Vertebrata</taxon>
        <taxon>Euteleostomi</taxon>
        <taxon>Actinopterygii</taxon>
        <taxon>Neopterygii</taxon>
        <taxon>Teleostei</taxon>
        <taxon>Neoteleostei</taxon>
        <taxon>Acanthomorphata</taxon>
        <taxon>Eupercaria</taxon>
        <taxon>Perciformes</taxon>
        <taxon>Percoidei</taxon>
        <taxon>Percidae</taxon>
        <taxon>Etheostomatinae</taxon>
        <taxon>Etheostoma</taxon>
    </lineage>
</organism>
<keyword evidence="1" id="KW-0732">Signal</keyword>
<accession>A0A5J5D0W4</accession>
<sequence>MPSILRRPSSLRGRRVFFFFFFFSFSSLASPSHIQRMSHAERSDYTAGYATRQTSRIPSREREGLIPVLPQVPAALHPNFPSFPLLLIPLSRPH</sequence>
<reference evidence="2 3" key="1">
    <citation type="submission" date="2019-08" db="EMBL/GenBank/DDBJ databases">
        <title>A chromosome-level genome assembly, high-density linkage maps, and genome scans reveal the genomic architecture of hybrid incompatibilities underlying speciation via character displacement in darters (Percidae: Etheostominae).</title>
        <authorList>
            <person name="Moran R.L."/>
            <person name="Catchen J.M."/>
            <person name="Fuller R.C."/>
        </authorList>
    </citation>
    <scope>NUCLEOTIDE SEQUENCE [LARGE SCALE GENOMIC DNA]</scope>
    <source>
        <strain evidence="2">EspeVRDwgs_2016</strain>
        <tissue evidence="2">Muscle</tissue>
    </source>
</reference>
<evidence type="ECO:0008006" key="4">
    <source>
        <dbReference type="Google" id="ProtNLM"/>
    </source>
</evidence>
<dbReference type="Proteomes" id="UP000327493">
    <property type="component" value="Chromosome 11"/>
</dbReference>
<keyword evidence="3" id="KW-1185">Reference proteome</keyword>
<comment type="caution">
    <text evidence="2">The sequence shown here is derived from an EMBL/GenBank/DDBJ whole genome shotgun (WGS) entry which is preliminary data.</text>
</comment>
<feature type="chain" id="PRO_5023806569" description="Secreted protein" evidence="1">
    <location>
        <begin position="32"/>
        <end position="94"/>
    </location>
</feature>
<protein>
    <recommendedName>
        <fullName evidence="4">Secreted protein</fullName>
    </recommendedName>
</protein>
<gene>
    <name evidence="2" type="ORF">FQN60_001582</name>
</gene>
<proteinExistence type="predicted"/>
<evidence type="ECO:0000256" key="1">
    <source>
        <dbReference type="SAM" id="SignalP"/>
    </source>
</evidence>
<feature type="signal peptide" evidence="1">
    <location>
        <begin position="1"/>
        <end position="31"/>
    </location>
</feature>
<dbReference type="AlphaFoldDB" id="A0A5J5D0W4"/>
<evidence type="ECO:0000313" key="3">
    <source>
        <dbReference type="Proteomes" id="UP000327493"/>
    </source>
</evidence>